<evidence type="ECO:0000256" key="1">
    <source>
        <dbReference type="SAM" id="Coils"/>
    </source>
</evidence>
<keyword evidence="3" id="KW-1185">Reference proteome</keyword>
<protein>
    <submittedName>
        <fullName evidence="2">Uncharacterized protein</fullName>
    </submittedName>
</protein>
<sequence length="139" mass="15329">MEGPEWADAGADVDWALVDATAAGIKISASIARVELGSVQDKVNAEKKKLKALAAKHKQACEELTKARRAVQNERGRLMEQLTKLEHEMGNLAGKQESGGELATHKNQLQVEIAQAKRKIETKRVEHEKYLTAQAQTMK</sequence>
<evidence type="ECO:0000313" key="3">
    <source>
        <dbReference type="Proteomes" id="UP001642464"/>
    </source>
</evidence>
<dbReference type="EMBL" id="CAXAMM010038518">
    <property type="protein sequence ID" value="CAK9078671.1"/>
    <property type="molecule type" value="Genomic_DNA"/>
</dbReference>
<comment type="caution">
    <text evidence="2">The sequence shown here is derived from an EMBL/GenBank/DDBJ whole genome shotgun (WGS) entry which is preliminary data.</text>
</comment>
<feature type="non-terminal residue" evidence="2">
    <location>
        <position position="139"/>
    </location>
</feature>
<proteinExistence type="predicted"/>
<gene>
    <name evidence="2" type="ORF">SCF082_LOCUS37578</name>
</gene>
<accession>A0ABP0PRK1</accession>
<keyword evidence="1" id="KW-0175">Coiled coil</keyword>
<reference evidence="2 3" key="1">
    <citation type="submission" date="2024-02" db="EMBL/GenBank/DDBJ databases">
        <authorList>
            <person name="Chen Y."/>
            <person name="Shah S."/>
            <person name="Dougan E. K."/>
            <person name="Thang M."/>
            <person name="Chan C."/>
        </authorList>
    </citation>
    <scope>NUCLEOTIDE SEQUENCE [LARGE SCALE GENOMIC DNA]</scope>
</reference>
<dbReference type="Proteomes" id="UP001642464">
    <property type="component" value="Unassembled WGS sequence"/>
</dbReference>
<evidence type="ECO:0000313" key="2">
    <source>
        <dbReference type="EMBL" id="CAK9078671.1"/>
    </source>
</evidence>
<feature type="coiled-coil region" evidence="1">
    <location>
        <begin position="43"/>
        <end position="126"/>
    </location>
</feature>
<name>A0ABP0PRK1_9DINO</name>
<organism evidence="2 3">
    <name type="scientific">Durusdinium trenchii</name>
    <dbReference type="NCBI Taxonomy" id="1381693"/>
    <lineage>
        <taxon>Eukaryota</taxon>
        <taxon>Sar</taxon>
        <taxon>Alveolata</taxon>
        <taxon>Dinophyceae</taxon>
        <taxon>Suessiales</taxon>
        <taxon>Symbiodiniaceae</taxon>
        <taxon>Durusdinium</taxon>
    </lineage>
</organism>